<evidence type="ECO:0000256" key="3">
    <source>
        <dbReference type="ARBA" id="ARBA00022833"/>
    </source>
</evidence>
<evidence type="ECO:0000256" key="5">
    <source>
        <dbReference type="PROSITE-ProRule" id="PRU00309"/>
    </source>
</evidence>
<evidence type="ECO:0000256" key="2">
    <source>
        <dbReference type="ARBA" id="ARBA00022771"/>
    </source>
</evidence>
<keyword evidence="4 5" id="KW-0238">DNA-binding</keyword>
<dbReference type="InterPro" id="IPR038441">
    <property type="entry name" value="THAP_Znf_sf"/>
</dbReference>
<accession>A0A9P0QB01</accession>
<dbReference type="OrthoDB" id="7331812at2759"/>
<reference evidence="8" key="1">
    <citation type="submission" date="2022-03" db="EMBL/GenBank/DDBJ databases">
        <authorList>
            <person name="Sayadi A."/>
        </authorList>
    </citation>
    <scope>NUCLEOTIDE SEQUENCE</scope>
</reference>
<keyword evidence="2 5" id="KW-0863">Zinc-finger</keyword>
<evidence type="ECO:0000259" key="7">
    <source>
        <dbReference type="PROSITE" id="PS50950"/>
    </source>
</evidence>
<dbReference type="InterPro" id="IPR006612">
    <property type="entry name" value="THAP_Znf"/>
</dbReference>
<dbReference type="SUPFAM" id="SSF57716">
    <property type="entry name" value="Glucocorticoid receptor-like (DNA-binding domain)"/>
    <property type="match status" value="1"/>
</dbReference>
<evidence type="ECO:0000313" key="9">
    <source>
        <dbReference type="Proteomes" id="UP001152888"/>
    </source>
</evidence>
<organism evidence="8 9">
    <name type="scientific">Acanthoscelides obtectus</name>
    <name type="common">Bean weevil</name>
    <name type="synonym">Bruchus obtectus</name>
    <dbReference type="NCBI Taxonomy" id="200917"/>
    <lineage>
        <taxon>Eukaryota</taxon>
        <taxon>Metazoa</taxon>
        <taxon>Ecdysozoa</taxon>
        <taxon>Arthropoda</taxon>
        <taxon>Hexapoda</taxon>
        <taxon>Insecta</taxon>
        <taxon>Pterygota</taxon>
        <taxon>Neoptera</taxon>
        <taxon>Endopterygota</taxon>
        <taxon>Coleoptera</taxon>
        <taxon>Polyphaga</taxon>
        <taxon>Cucujiformia</taxon>
        <taxon>Chrysomeloidea</taxon>
        <taxon>Chrysomelidae</taxon>
        <taxon>Bruchinae</taxon>
        <taxon>Bruchini</taxon>
        <taxon>Acanthoscelides</taxon>
    </lineage>
</organism>
<dbReference type="Gene3D" id="6.20.210.20">
    <property type="entry name" value="THAP domain"/>
    <property type="match status" value="1"/>
</dbReference>
<evidence type="ECO:0000256" key="4">
    <source>
        <dbReference type="ARBA" id="ARBA00023125"/>
    </source>
</evidence>
<keyword evidence="9" id="KW-1185">Reference proteome</keyword>
<name>A0A9P0QB01_ACAOB</name>
<dbReference type="GO" id="GO:0008270">
    <property type="term" value="F:zinc ion binding"/>
    <property type="evidence" value="ECO:0007669"/>
    <property type="project" value="UniProtKB-KW"/>
</dbReference>
<gene>
    <name evidence="8" type="ORF">ACAOBT_LOCUS35281</name>
</gene>
<evidence type="ECO:0000313" key="8">
    <source>
        <dbReference type="EMBL" id="CAH2016301.1"/>
    </source>
</evidence>
<evidence type="ECO:0000256" key="1">
    <source>
        <dbReference type="ARBA" id="ARBA00022723"/>
    </source>
</evidence>
<protein>
    <recommendedName>
        <fullName evidence="7">THAP-type domain-containing protein</fullName>
    </recommendedName>
</protein>
<sequence>MSSELQAAFLLVQSVLERDILVLDQSSDMNQSWRIIYHYIYKLDFNKDLYRFVRRFANCVLVHLNYPKLLFDIDHGAPVLCLQDIHSSAMPKEPTRRSIWVSLLGFEKDHQFPKYAYVCSKHFQKSDFVIMPDGARHLKCDAVPTAVHSAFDLTKSASSESSLSLSSFSSPGKEQIGNSSSSEPHSEIDILGITATSADGGPVVKRLRFEDIVADVKSDVQLQRPKNSYRFKKSTGNKYFVSIR</sequence>
<dbReference type="GO" id="GO:0003677">
    <property type="term" value="F:DNA binding"/>
    <property type="evidence" value="ECO:0007669"/>
    <property type="project" value="UniProtKB-UniRule"/>
</dbReference>
<dbReference type="PROSITE" id="PS50950">
    <property type="entry name" value="ZF_THAP"/>
    <property type="match status" value="1"/>
</dbReference>
<feature type="domain" description="THAP-type" evidence="7">
    <location>
        <begin position="53"/>
        <end position="147"/>
    </location>
</feature>
<keyword evidence="1" id="KW-0479">Metal-binding</keyword>
<keyword evidence="3" id="KW-0862">Zinc</keyword>
<feature type="region of interest" description="Disordered" evidence="6">
    <location>
        <begin position="164"/>
        <end position="185"/>
    </location>
</feature>
<comment type="caution">
    <text evidence="8">The sequence shown here is derived from an EMBL/GenBank/DDBJ whole genome shotgun (WGS) entry which is preliminary data.</text>
</comment>
<proteinExistence type="predicted"/>
<dbReference type="AlphaFoldDB" id="A0A9P0QB01"/>
<dbReference type="Pfam" id="PF05485">
    <property type="entry name" value="THAP"/>
    <property type="match status" value="1"/>
</dbReference>
<dbReference type="Proteomes" id="UP001152888">
    <property type="component" value="Unassembled WGS sequence"/>
</dbReference>
<evidence type="ECO:0000256" key="6">
    <source>
        <dbReference type="SAM" id="MobiDB-lite"/>
    </source>
</evidence>
<dbReference type="EMBL" id="CAKOFQ010008865">
    <property type="protein sequence ID" value="CAH2016301.1"/>
    <property type="molecule type" value="Genomic_DNA"/>
</dbReference>